<evidence type="ECO:0000256" key="12">
    <source>
        <dbReference type="ARBA" id="ARBA00023002"/>
    </source>
</evidence>
<dbReference type="PROSITE" id="PS51387">
    <property type="entry name" value="FAD_PCMH"/>
    <property type="match status" value="1"/>
</dbReference>
<keyword evidence="10 16" id="KW-0133">Cell shape</keyword>
<comment type="cofactor">
    <cofactor evidence="1 16">
        <name>FAD</name>
        <dbReference type="ChEBI" id="CHEBI:57692"/>
    </cofactor>
</comment>
<evidence type="ECO:0000256" key="6">
    <source>
        <dbReference type="ARBA" id="ARBA00022618"/>
    </source>
</evidence>
<dbReference type="GO" id="GO:0071555">
    <property type="term" value="P:cell wall organization"/>
    <property type="evidence" value="ECO:0007669"/>
    <property type="project" value="UniProtKB-KW"/>
</dbReference>
<comment type="subcellular location">
    <subcellularLocation>
        <location evidence="3 16">Cytoplasm</location>
    </subcellularLocation>
</comment>
<reference evidence="18" key="2">
    <citation type="journal article" date="2021" name="PeerJ">
        <title>Extensive microbial diversity within the chicken gut microbiome revealed by metagenomics and culture.</title>
        <authorList>
            <person name="Gilroy R."/>
            <person name="Ravi A."/>
            <person name="Getino M."/>
            <person name="Pursley I."/>
            <person name="Horton D.L."/>
            <person name="Alikhan N.F."/>
            <person name="Baker D."/>
            <person name="Gharbi K."/>
            <person name="Hall N."/>
            <person name="Watson M."/>
            <person name="Adriaenssens E.M."/>
            <person name="Foster-Nyarko E."/>
            <person name="Jarju S."/>
            <person name="Secka A."/>
            <person name="Antonio M."/>
            <person name="Oren A."/>
            <person name="Chaudhuri R.R."/>
            <person name="La Ragione R."/>
            <person name="Hildebrand F."/>
            <person name="Pallen M.J."/>
        </authorList>
    </citation>
    <scope>NUCLEOTIDE SEQUENCE</scope>
    <source>
        <strain evidence="18">CHK160-1198</strain>
    </source>
</reference>
<organism evidence="18 19">
    <name type="scientific">Candidatus Avacidaminococcus intestinavium</name>
    <dbReference type="NCBI Taxonomy" id="2840684"/>
    <lineage>
        <taxon>Bacteria</taxon>
        <taxon>Bacillati</taxon>
        <taxon>Bacillota</taxon>
        <taxon>Negativicutes</taxon>
        <taxon>Acidaminococcales</taxon>
        <taxon>Acidaminococcaceae</taxon>
        <taxon>Acidaminococcaceae incertae sedis</taxon>
        <taxon>Candidatus Avacidaminococcus</taxon>
    </lineage>
</organism>
<dbReference type="Pfam" id="PF01565">
    <property type="entry name" value="FAD_binding_4"/>
    <property type="match status" value="1"/>
</dbReference>
<evidence type="ECO:0000256" key="10">
    <source>
        <dbReference type="ARBA" id="ARBA00022960"/>
    </source>
</evidence>
<reference evidence="18" key="1">
    <citation type="submission" date="2020-10" db="EMBL/GenBank/DDBJ databases">
        <authorList>
            <person name="Gilroy R."/>
        </authorList>
    </citation>
    <scope>NUCLEOTIDE SEQUENCE</scope>
    <source>
        <strain evidence="18">CHK160-1198</strain>
    </source>
</reference>
<feature type="active site" evidence="16">
    <location>
        <position position="296"/>
    </location>
</feature>
<evidence type="ECO:0000256" key="13">
    <source>
        <dbReference type="ARBA" id="ARBA00023306"/>
    </source>
</evidence>
<keyword evidence="14 16" id="KW-0961">Cell wall biogenesis/degradation</keyword>
<dbReference type="NCBIfam" id="TIGR00179">
    <property type="entry name" value="murB"/>
    <property type="match status" value="1"/>
</dbReference>
<comment type="function">
    <text evidence="2 16">Cell wall formation.</text>
</comment>
<sequence length="302" mass="32183">MGLSTFKKWLKETSPAVYRENEPMKFHTSFKIGGPADVLVLPSTREEVERVVSKVRELELPLTVMGNGSNLLVKDRGIRGVVIKIGNNLRQIRCTGTDLVAEAGASLSAVANQAAVHGLQGLEFAVGIPGSLGGAVFMNAGAYDGEMSKVVSEVTVLNASGTYQCLNKKELAFGYRHSSVQDSGSVILSVVLSLQPGNVEAIKTKMADFTNRRVSKQPLDIPNAGSMFRRPPGYFAGTLIEETGLKGYTVGGAQVSTKHAGFIVNVNNATAEDVLHLIGDVQAKVFAFAGVHLEPEVRVIGE</sequence>
<evidence type="ECO:0000256" key="7">
    <source>
        <dbReference type="ARBA" id="ARBA00022630"/>
    </source>
</evidence>
<dbReference type="InterPro" id="IPR036318">
    <property type="entry name" value="FAD-bd_PCMH-like_sf"/>
</dbReference>
<dbReference type="EMBL" id="DVNI01000083">
    <property type="protein sequence ID" value="HIU64401.1"/>
    <property type="molecule type" value="Genomic_DNA"/>
</dbReference>
<dbReference type="GO" id="GO:0008762">
    <property type="term" value="F:UDP-N-acetylmuramate dehydrogenase activity"/>
    <property type="evidence" value="ECO:0007669"/>
    <property type="project" value="UniProtKB-UniRule"/>
</dbReference>
<evidence type="ECO:0000256" key="15">
    <source>
        <dbReference type="ARBA" id="ARBA00048914"/>
    </source>
</evidence>
<keyword evidence="8 16" id="KW-0274">FAD</keyword>
<evidence type="ECO:0000313" key="19">
    <source>
        <dbReference type="Proteomes" id="UP000824099"/>
    </source>
</evidence>
<dbReference type="Gene3D" id="3.30.43.10">
    <property type="entry name" value="Uridine Diphospho-n-acetylenolpyruvylglucosamine Reductase, domain 2"/>
    <property type="match status" value="1"/>
</dbReference>
<dbReference type="InterPro" id="IPR003170">
    <property type="entry name" value="MurB"/>
</dbReference>
<accession>A0A9D1SLA0</accession>
<evidence type="ECO:0000256" key="9">
    <source>
        <dbReference type="ARBA" id="ARBA00022857"/>
    </source>
</evidence>
<evidence type="ECO:0000256" key="8">
    <source>
        <dbReference type="ARBA" id="ARBA00022827"/>
    </source>
</evidence>
<dbReference type="PANTHER" id="PTHR21071">
    <property type="entry name" value="UDP-N-ACETYLENOLPYRUVOYLGLUCOSAMINE REDUCTASE"/>
    <property type="match status" value="1"/>
</dbReference>
<evidence type="ECO:0000256" key="2">
    <source>
        <dbReference type="ARBA" id="ARBA00003921"/>
    </source>
</evidence>
<feature type="active site" evidence="16">
    <location>
        <position position="176"/>
    </location>
</feature>
<dbReference type="InterPro" id="IPR006094">
    <property type="entry name" value="Oxid_FAD_bind_N"/>
</dbReference>
<dbReference type="AlphaFoldDB" id="A0A9D1SLA0"/>
<dbReference type="Gene3D" id="3.90.78.10">
    <property type="entry name" value="UDP-N-acetylenolpyruvoylglucosamine reductase, C-terminal domain"/>
    <property type="match status" value="1"/>
</dbReference>
<dbReference type="GO" id="GO:0009252">
    <property type="term" value="P:peptidoglycan biosynthetic process"/>
    <property type="evidence" value="ECO:0007669"/>
    <property type="project" value="UniProtKB-UniRule"/>
</dbReference>
<dbReference type="NCBIfam" id="NF010480">
    <property type="entry name" value="PRK13905.1"/>
    <property type="match status" value="1"/>
</dbReference>
<comment type="catalytic activity">
    <reaction evidence="15 16">
        <text>UDP-N-acetyl-alpha-D-muramate + NADP(+) = UDP-N-acetyl-3-O-(1-carboxyvinyl)-alpha-D-glucosamine + NADPH + H(+)</text>
        <dbReference type="Rhea" id="RHEA:12248"/>
        <dbReference type="ChEBI" id="CHEBI:15378"/>
        <dbReference type="ChEBI" id="CHEBI:57783"/>
        <dbReference type="ChEBI" id="CHEBI:58349"/>
        <dbReference type="ChEBI" id="CHEBI:68483"/>
        <dbReference type="ChEBI" id="CHEBI:70757"/>
        <dbReference type="EC" id="1.3.1.98"/>
    </reaction>
</comment>
<dbReference type="Pfam" id="PF02873">
    <property type="entry name" value="MurB_C"/>
    <property type="match status" value="1"/>
</dbReference>
<proteinExistence type="inferred from homology"/>
<dbReference type="HAMAP" id="MF_00037">
    <property type="entry name" value="MurB"/>
    <property type="match status" value="1"/>
</dbReference>
<evidence type="ECO:0000256" key="1">
    <source>
        <dbReference type="ARBA" id="ARBA00001974"/>
    </source>
</evidence>
<dbReference type="GO" id="GO:0008360">
    <property type="term" value="P:regulation of cell shape"/>
    <property type="evidence" value="ECO:0007669"/>
    <property type="project" value="UniProtKB-KW"/>
</dbReference>
<gene>
    <name evidence="16 18" type="primary">murB</name>
    <name evidence="18" type="ORF">IAB06_05155</name>
</gene>
<dbReference type="GO" id="GO:0005829">
    <property type="term" value="C:cytosol"/>
    <property type="evidence" value="ECO:0007669"/>
    <property type="project" value="TreeGrafter"/>
</dbReference>
<feature type="active site" description="Proton donor" evidence="16">
    <location>
        <position position="226"/>
    </location>
</feature>
<evidence type="ECO:0000313" key="18">
    <source>
        <dbReference type="EMBL" id="HIU64401.1"/>
    </source>
</evidence>
<dbReference type="GO" id="GO:0051301">
    <property type="term" value="P:cell division"/>
    <property type="evidence" value="ECO:0007669"/>
    <property type="project" value="UniProtKB-KW"/>
</dbReference>
<evidence type="ECO:0000256" key="4">
    <source>
        <dbReference type="ARBA" id="ARBA00004752"/>
    </source>
</evidence>
<name>A0A9D1SLA0_9FIRM</name>
<evidence type="ECO:0000256" key="14">
    <source>
        <dbReference type="ARBA" id="ARBA00023316"/>
    </source>
</evidence>
<protein>
    <recommendedName>
        <fullName evidence="16">UDP-N-acetylenolpyruvoylglucosamine reductase</fullName>
        <ecNumber evidence="16">1.3.1.98</ecNumber>
    </recommendedName>
    <alternativeName>
        <fullName evidence="16">UDP-N-acetylmuramate dehydrogenase</fullName>
    </alternativeName>
</protein>
<dbReference type="InterPro" id="IPR036635">
    <property type="entry name" value="MurB_C_sf"/>
</dbReference>
<keyword evidence="11 16" id="KW-0573">Peptidoglycan synthesis</keyword>
<feature type="domain" description="FAD-binding PCMH-type" evidence="17">
    <location>
        <begin position="31"/>
        <end position="197"/>
    </location>
</feature>
<dbReference type="InterPro" id="IPR016166">
    <property type="entry name" value="FAD-bd_PCMH"/>
</dbReference>
<dbReference type="PANTHER" id="PTHR21071:SF4">
    <property type="entry name" value="UDP-N-ACETYLENOLPYRUVOYLGLUCOSAMINE REDUCTASE"/>
    <property type="match status" value="1"/>
</dbReference>
<evidence type="ECO:0000256" key="3">
    <source>
        <dbReference type="ARBA" id="ARBA00004496"/>
    </source>
</evidence>
<dbReference type="GO" id="GO:0071949">
    <property type="term" value="F:FAD binding"/>
    <property type="evidence" value="ECO:0007669"/>
    <property type="project" value="InterPro"/>
</dbReference>
<dbReference type="InterPro" id="IPR011601">
    <property type="entry name" value="MurB_C"/>
</dbReference>
<dbReference type="SUPFAM" id="SSF56176">
    <property type="entry name" value="FAD-binding/transporter-associated domain-like"/>
    <property type="match status" value="1"/>
</dbReference>
<evidence type="ECO:0000256" key="11">
    <source>
        <dbReference type="ARBA" id="ARBA00022984"/>
    </source>
</evidence>
<keyword evidence="7 16" id="KW-0285">Flavoprotein</keyword>
<dbReference type="Proteomes" id="UP000824099">
    <property type="component" value="Unassembled WGS sequence"/>
</dbReference>
<comment type="pathway">
    <text evidence="4 16">Cell wall biogenesis; peptidoglycan biosynthesis.</text>
</comment>
<evidence type="ECO:0000256" key="5">
    <source>
        <dbReference type="ARBA" id="ARBA00022490"/>
    </source>
</evidence>
<dbReference type="InterPro" id="IPR016167">
    <property type="entry name" value="FAD-bd_PCMH_sub1"/>
</dbReference>
<keyword evidence="6 16" id="KW-0132">Cell division</keyword>
<evidence type="ECO:0000259" key="17">
    <source>
        <dbReference type="PROSITE" id="PS51387"/>
    </source>
</evidence>
<dbReference type="EC" id="1.3.1.98" evidence="16"/>
<keyword evidence="5 16" id="KW-0963">Cytoplasm</keyword>
<comment type="caution">
    <text evidence="18">The sequence shown here is derived from an EMBL/GenBank/DDBJ whole genome shotgun (WGS) entry which is preliminary data.</text>
</comment>
<dbReference type="SUPFAM" id="SSF56194">
    <property type="entry name" value="Uridine diphospho-N-Acetylenolpyruvylglucosamine reductase, MurB, C-terminal domain"/>
    <property type="match status" value="1"/>
</dbReference>
<dbReference type="Gene3D" id="3.30.465.10">
    <property type="match status" value="1"/>
</dbReference>
<keyword evidence="9 16" id="KW-0521">NADP</keyword>
<keyword evidence="13 16" id="KW-0131">Cell cycle</keyword>
<dbReference type="InterPro" id="IPR016169">
    <property type="entry name" value="FAD-bd_PCMH_sub2"/>
</dbReference>
<evidence type="ECO:0000256" key="16">
    <source>
        <dbReference type="HAMAP-Rule" id="MF_00037"/>
    </source>
</evidence>
<keyword evidence="12 16" id="KW-0560">Oxidoreductase</keyword>
<comment type="similarity">
    <text evidence="16">Belongs to the MurB family.</text>
</comment>